<name>M6UFY4_9LEPT</name>
<dbReference type="EMBL" id="AHOP02000043">
    <property type="protein sequence ID" value="EMO39989.1"/>
    <property type="molecule type" value="Genomic_DNA"/>
</dbReference>
<protein>
    <submittedName>
        <fullName evidence="1">Uncharacterized protein</fullName>
    </submittedName>
</protein>
<dbReference type="AlphaFoldDB" id="M6UFY4"/>
<reference evidence="1 2" key="1">
    <citation type="submission" date="2013-01" db="EMBL/GenBank/DDBJ databases">
        <authorList>
            <person name="Harkins D.M."/>
            <person name="Durkin A.S."/>
            <person name="Brinkac L.M."/>
            <person name="Haft D.H."/>
            <person name="Selengut J.D."/>
            <person name="Sanka R."/>
            <person name="DePew J."/>
            <person name="Purushe J."/>
            <person name="Matthias M.A."/>
            <person name="Vinetz J.M."/>
            <person name="Sutton G.G."/>
            <person name="Nierman W.C."/>
            <person name="Fouts D.E."/>
        </authorList>
    </citation>
    <scope>NUCLEOTIDE SEQUENCE [LARGE SCALE GENOMIC DNA]</scope>
    <source>
        <strain evidence="1 2">ZUN142</strain>
    </source>
</reference>
<comment type="caution">
    <text evidence="1">The sequence shown here is derived from an EMBL/GenBank/DDBJ whole genome shotgun (WGS) entry which is preliminary data.</text>
</comment>
<dbReference type="Proteomes" id="UP000012153">
    <property type="component" value="Unassembled WGS sequence"/>
</dbReference>
<evidence type="ECO:0000313" key="2">
    <source>
        <dbReference type="Proteomes" id="UP000012153"/>
    </source>
</evidence>
<accession>M6UFY4</accession>
<proteinExistence type="predicted"/>
<gene>
    <name evidence="1" type="ORF">LEP1GSC186_1340</name>
</gene>
<evidence type="ECO:0000313" key="1">
    <source>
        <dbReference type="EMBL" id="EMO39989.1"/>
    </source>
</evidence>
<organism evidence="1 2">
    <name type="scientific">Leptospira noguchii serovar Autumnalis str. ZUN142</name>
    <dbReference type="NCBI Taxonomy" id="1085540"/>
    <lineage>
        <taxon>Bacteria</taxon>
        <taxon>Pseudomonadati</taxon>
        <taxon>Spirochaetota</taxon>
        <taxon>Spirochaetia</taxon>
        <taxon>Leptospirales</taxon>
        <taxon>Leptospiraceae</taxon>
        <taxon>Leptospira</taxon>
    </lineage>
</organism>
<sequence length="39" mass="4600">MYYVSCMQLIDQSGEPGSAASRIRPFFLHRTQQLLFFFN</sequence>